<protein>
    <recommendedName>
        <fullName evidence="2">RGS domain-containing protein</fullName>
    </recommendedName>
</protein>
<feature type="region of interest" description="Disordered" evidence="1">
    <location>
        <begin position="23"/>
        <end position="64"/>
    </location>
</feature>
<dbReference type="PROSITE" id="PS50132">
    <property type="entry name" value="RGS"/>
    <property type="match status" value="1"/>
</dbReference>
<dbReference type="InterPro" id="IPR016137">
    <property type="entry name" value="RGS"/>
</dbReference>
<feature type="region of interest" description="Disordered" evidence="1">
    <location>
        <begin position="409"/>
        <end position="770"/>
    </location>
</feature>
<dbReference type="Proteomes" id="UP000030693">
    <property type="component" value="Unassembled WGS sequence"/>
</dbReference>
<accession>A0A058Z7D4</accession>
<feature type="compositionally biased region" description="Acidic residues" evidence="1">
    <location>
        <begin position="812"/>
        <end position="830"/>
    </location>
</feature>
<feature type="compositionally biased region" description="Pro residues" evidence="1">
    <location>
        <begin position="417"/>
        <end position="426"/>
    </location>
</feature>
<evidence type="ECO:0000313" key="3">
    <source>
        <dbReference type="EMBL" id="KCV69991.1"/>
    </source>
</evidence>
<reference evidence="3" key="1">
    <citation type="submission" date="2013-04" db="EMBL/GenBank/DDBJ databases">
        <title>The Genome Sequence of Fonticula alba ATCC 38817.</title>
        <authorList>
            <consortium name="The Broad Institute Genomics Platform"/>
            <person name="Russ C."/>
            <person name="Cuomo C."/>
            <person name="Burger G."/>
            <person name="Gray M.W."/>
            <person name="Holland P.W.H."/>
            <person name="King N."/>
            <person name="Lang F.B.F."/>
            <person name="Roger A.J."/>
            <person name="Ruiz-Trillo I."/>
            <person name="Brown M."/>
            <person name="Walker B."/>
            <person name="Young S."/>
            <person name="Zeng Q."/>
            <person name="Gargeya S."/>
            <person name="Fitzgerald M."/>
            <person name="Haas B."/>
            <person name="Abouelleil A."/>
            <person name="Allen A.W."/>
            <person name="Alvarado L."/>
            <person name="Arachchi H.M."/>
            <person name="Berlin A.M."/>
            <person name="Chapman S.B."/>
            <person name="Gainer-Dewar J."/>
            <person name="Goldberg J."/>
            <person name="Griggs A."/>
            <person name="Gujja S."/>
            <person name="Hansen M."/>
            <person name="Howarth C."/>
            <person name="Imamovic A."/>
            <person name="Ireland A."/>
            <person name="Larimer J."/>
            <person name="McCowan C."/>
            <person name="Murphy C."/>
            <person name="Pearson M."/>
            <person name="Poon T.W."/>
            <person name="Priest M."/>
            <person name="Roberts A."/>
            <person name="Saif S."/>
            <person name="Shea T."/>
            <person name="Sisk P."/>
            <person name="Sykes S."/>
            <person name="Wortman J."/>
            <person name="Nusbaum C."/>
            <person name="Birren B."/>
        </authorList>
    </citation>
    <scope>NUCLEOTIDE SEQUENCE [LARGE SCALE GENOMIC DNA]</scope>
    <source>
        <strain evidence="3">ATCC 38817</strain>
    </source>
</reference>
<dbReference type="Gene3D" id="1.10.167.10">
    <property type="entry name" value="Regulator of G-protein Signalling 4, domain 2"/>
    <property type="match status" value="1"/>
</dbReference>
<evidence type="ECO:0000259" key="2">
    <source>
        <dbReference type="PROSITE" id="PS50132"/>
    </source>
</evidence>
<evidence type="ECO:0000313" key="4">
    <source>
        <dbReference type="Proteomes" id="UP000030693"/>
    </source>
</evidence>
<feature type="compositionally biased region" description="Low complexity" evidence="1">
    <location>
        <begin position="541"/>
        <end position="551"/>
    </location>
</feature>
<dbReference type="InterPro" id="IPR044926">
    <property type="entry name" value="RGS_subdomain_2"/>
</dbReference>
<feature type="compositionally biased region" description="Pro residues" evidence="1">
    <location>
        <begin position="49"/>
        <end position="59"/>
    </location>
</feature>
<feature type="domain" description="RGS" evidence="2">
    <location>
        <begin position="118"/>
        <end position="221"/>
    </location>
</feature>
<feature type="region of interest" description="Disordered" evidence="1">
    <location>
        <begin position="792"/>
        <end position="889"/>
    </location>
</feature>
<dbReference type="OrthoDB" id="196547at2759"/>
<feature type="compositionally biased region" description="Low complexity" evidence="1">
    <location>
        <begin position="670"/>
        <end position="690"/>
    </location>
</feature>
<feature type="compositionally biased region" description="Low complexity" evidence="1">
    <location>
        <begin position="463"/>
        <end position="494"/>
    </location>
</feature>
<dbReference type="STRING" id="691883.A0A058Z7D4"/>
<dbReference type="EMBL" id="KB932205">
    <property type="protein sequence ID" value="KCV69991.1"/>
    <property type="molecule type" value="Genomic_DNA"/>
</dbReference>
<feature type="compositionally biased region" description="Low complexity" evidence="1">
    <location>
        <begin position="571"/>
        <end position="649"/>
    </location>
</feature>
<organism evidence="3">
    <name type="scientific">Fonticula alba</name>
    <name type="common">Slime mold</name>
    <dbReference type="NCBI Taxonomy" id="691883"/>
    <lineage>
        <taxon>Eukaryota</taxon>
        <taxon>Rotosphaerida</taxon>
        <taxon>Fonticulaceae</taxon>
        <taxon>Fonticula</taxon>
    </lineage>
</organism>
<dbReference type="SUPFAM" id="SSF48097">
    <property type="entry name" value="Regulator of G-protein signaling, RGS"/>
    <property type="match status" value="1"/>
</dbReference>
<dbReference type="RefSeq" id="XP_009495597.1">
    <property type="nucleotide sequence ID" value="XM_009497322.1"/>
</dbReference>
<dbReference type="Pfam" id="PF00615">
    <property type="entry name" value="RGS"/>
    <property type="match status" value="1"/>
</dbReference>
<keyword evidence="4" id="KW-1185">Reference proteome</keyword>
<feature type="compositionally biased region" description="Low complexity" evidence="1">
    <location>
        <begin position="922"/>
        <end position="931"/>
    </location>
</feature>
<feature type="compositionally biased region" description="Polar residues" evidence="1">
    <location>
        <begin position="792"/>
        <end position="804"/>
    </location>
</feature>
<gene>
    <name evidence="3" type="ORF">H696_03456</name>
</gene>
<feature type="region of interest" description="Disordered" evidence="1">
    <location>
        <begin position="922"/>
        <end position="957"/>
    </location>
</feature>
<dbReference type="GeneID" id="20528181"/>
<dbReference type="OMA" id="NTHARAN"/>
<feature type="compositionally biased region" description="Gly residues" evidence="1">
    <location>
        <begin position="448"/>
        <end position="462"/>
    </location>
</feature>
<name>A0A058Z7D4_FONAL</name>
<proteinExistence type="predicted"/>
<feature type="compositionally biased region" description="Low complexity" evidence="1">
    <location>
        <begin position="23"/>
        <end position="44"/>
    </location>
</feature>
<evidence type="ECO:0000256" key="1">
    <source>
        <dbReference type="SAM" id="MobiDB-lite"/>
    </source>
</evidence>
<dbReference type="AlphaFoldDB" id="A0A058Z7D4"/>
<feature type="compositionally biased region" description="Low complexity" evidence="1">
    <location>
        <begin position="432"/>
        <end position="447"/>
    </location>
</feature>
<sequence length="968" mass="95843">MSLSTPASPTGLTMPMLPLIERSSSSASARSLGGTSDGSSLGFGMPTLSPAPAPAPRSGPMPGRLTINTGTFDAAPVAGLPLSLTGPLKPSHCNFEVLVRVSVGPDSDAFGEAAMRDFDEYCTASFCSEIPLFYRRVIRYQQWHPQLTLGDRIRIPYVIYSNFIVSNAPNEINLDHRCRQQIIDCLAPHAAHIDRLAELIEADAAPVPPPSDVFDSALKEIVLQLDCLVRTWALTRVGDVRMRTCLYRLRNRAESSSSSASSPSSPLAELCRRGAISGGSLAFRGRNGAAAAAAAVATAAALTTTASTAEAGAAGVEEQSAAQQAPLLAPSAEQADGGGTECQLRPAPRPAGVGRPTRRPLSQHAGLASLAAADGLNHHRSGYEATMLRTPVTPEPAAAEALLAGAGAPGGGRLCATPPPTPPNVPPGAGSGRRSASSGPGASTATGTHGGPHGPEGSGSAGGLPASAGALPPPSSSSSSSSSSSFMGTSGTGSHTADGGPTGSTSPMLAGVFSPSHHKRSASIQASSGSLLRPGSGGSSQLGSAASAEALITPSNSESFYPSPGHGGGYPLSPATSSASLLSLSGGSTQTISSISSVGSHSSSAESLGGLLLLPSPLPPSSSSLSSSSSSSSAAPTTTAGGAGAFSSSTPPPSLGPEAKAGRESDRRSGGVSALARSARSSVSSLFSLESSRRGRPRSSSSAASLSSMGIRPGGRSAVGAGSSATSLGGTPGPGMATHHGTLSSQSLGGVPCHGAPRSPAGSDALPYWALAGPGGGGGGYCVEGLGSTVSSLSIDTSFPSSPLATAIDYAEGLEDNGDGDADDDDDEDFSTPTGTQWRAPTPYPGDSPEDVALGAGPPRSPLTAGSGGPPFPALRRASGPVPSSPLSATCYYPPGGDKLSVGSMVLGGGATGAALAMATGKGVAAPGPGSSEDDDSGDDTTLMMRSLSDTDNPSDELSLIEALNSLF</sequence>
<feature type="compositionally biased region" description="Low complexity" evidence="1">
    <location>
        <begin position="698"/>
        <end position="729"/>
    </location>
</feature>
<feature type="compositionally biased region" description="Basic and acidic residues" evidence="1">
    <location>
        <begin position="660"/>
        <end position="669"/>
    </location>
</feature>
<feature type="region of interest" description="Disordered" evidence="1">
    <location>
        <begin position="330"/>
        <end position="362"/>
    </location>
</feature>
<dbReference type="InterPro" id="IPR036305">
    <property type="entry name" value="RGS_sf"/>
</dbReference>